<feature type="binding site" evidence="12">
    <location>
        <begin position="353"/>
        <end position="356"/>
    </location>
    <ligand>
        <name>substrate</name>
    </ligand>
</feature>
<dbReference type="OrthoDB" id="2498739at2759"/>
<evidence type="ECO:0000256" key="6">
    <source>
        <dbReference type="ARBA" id="ARBA00022741"/>
    </source>
</evidence>
<dbReference type="PIRSF" id="PIRSF001558">
    <property type="entry name" value="GSHase"/>
    <property type="match status" value="1"/>
</dbReference>
<sequence length="595" mass="66315">MEMGILSRLLDSGSHTTFSMFVGLQRAAAASEGRGCRTSPFSDSLQIHTSILLQSSLHPQANIHRSMSTCQLPAWPPTLSPSHLDELQQAGATYALANSLIFKLPSPTGVHGSHVPFTLLPSPFPRDQFEKAERIQTAYNQLYMNIASSPELIREVLGQSISKVDPFVGRLYELWEALEQEEAEDEVDEHFSLGIFRNDFLLHQSEPNQPLAIKQVEFNTVSVSFGSLASKVSGLHRYLAGLTTIFNRSQLPESPNQALQSICKALRMAHQHYIAVECPDNPPVMLMIVKPNENNIFDQSLIEFQLDSEPDSIRMIRLSCHEVLKLTTVDPVTKKMFYVGGDMKREVSVVYYRSMYGPEDFVSEDDWMGRYQLERSRAINCPSLSIQLAGCKKFQQILTVPQFLETHREVLRAHIEPEGWEEVRSSWTAMYSLDDPAGLQIASNPAQARHFVLKPQREGGGNNIYGLAIPAVVGQLPAEARKSYILMSLIKTPPKVFNYLVRSSPHTTIDSTSTHPHHHNSLPSTEIISELGIYGFALLARKRLKTSAQIKQSTPGLKKLLFNFQAGHILRTKDSQSGEGGVAIGISCLDSPLLI</sequence>
<proteinExistence type="inferred from homology"/>
<evidence type="ECO:0000256" key="2">
    <source>
        <dbReference type="ARBA" id="ARBA00010385"/>
    </source>
</evidence>
<dbReference type="EMBL" id="DS178309">
    <property type="protein sequence ID" value="EFP87911.2"/>
    <property type="molecule type" value="Genomic_DNA"/>
</dbReference>
<reference evidence="15" key="2">
    <citation type="journal article" date="2011" name="Proc. Natl. Acad. Sci. U.S.A.">
        <title>Obligate biotrophy features unraveled by the genomic analysis of rust fungi.</title>
        <authorList>
            <person name="Duplessis S."/>
            <person name="Cuomo C.A."/>
            <person name="Lin Y.-C."/>
            <person name="Aerts A."/>
            <person name="Tisserant E."/>
            <person name="Veneault-Fourrey C."/>
            <person name="Joly D.L."/>
            <person name="Hacquard S."/>
            <person name="Amselem J."/>
            <person name="Cantarel B.L."/>
            <person name="Chiu R."/>
            <person name="Coutinho P.M."/>
            <person name="Feau N."/>
            <person name="Field M."/>
            <person name="Frey P."/>
            <person name="Gelhaye E."/>
            <person name="Goldberg J."/>
            <person name="Grabherr M.G."/>
            <person name="Kodira C.D."/>
            <person name="Kohler A."/>
            <person name="Kuees U."/>
            <person name="Lindquist E.A."/>
            <person name="Lucas S.M."/>
            <person name="Mago R."/>
            <person name="Mauceli E."/>
            <person name="Morin E."/>
            <person name="Murat C."/>
            <person name="Pangilinan J.L."/>
            <person name="Park R."/>
            <person name="Pearson M."/>
            <person name="Quesneville H."/>
            <person name="Rouhier N."/>
            <person name="Sakthikumar S."/>
            <person name="Salamov A.A."/>
            <person name="Schmutz J."/>
            <person name="Selles B."/>
            <person name="Shapiro H."/>
            <person name="Tanguay P."/>
            <person name="Tuskan G.A."/>
            <person name="Henrissat B."/>
            <person name="Van de Peer Y."/>
            <person name="Rouze P."/>
            <person name="Ellis J.G."/>
            <person name="Dodds P.N."/>
            <person name="Schein J.E."/>
            <person name="Zhong S."/>
            <person name="Hamelin R.C."/>
            <person name="Grigoriev I.V."/>
            <person name="Szabo L.J."/>
            <person name="Martin F."/>
        </authorList>
    </citation>
    <scope>NUCLEOTIDE SEQUENCE [LARGE SCALE GENOMIC DNA]</scope>
    <source>
        <strain evidence="15">CRL 75-36-700-3 / race SCCL</strain>
    </source>
</reference>
<comment type="similarity">
    <text evidence="2 9">Belongs to the eukaryotic GSH synthase family.</text>
</comment>
<dbReference type="VEuPathDB" id="FungiDB:PGTG_14626"/>
<comment type="pathway">
    <text evidence="1 9">Sulfur metabolism; glutathione biosynthesis; glutathione from L-cysteine and L-glutamate: step 2/2.</text>
</comment>
<feature type="binding site" evidence="10">
    <location>
        <position position="299"/>
    </location>
    <ligand>
        <name>substrate</name>
    </ligand>
</feature>
<keyword evidence="4 9" id="KW-0317">Glutathione biosynthesis</keyword>
<evidence type="ECO:0000256" key="5">
    <source>
        <dbReference type="ARBA" id="ARBA00022723"/>
    </source>
</evidence>
<dbReference type="Gene3D" id="3.30.470.20">
    <property type="entry name" value="ATP-grasp fold, B domain"/>
    <property type="match status" value="1"/>
</dbReference>
<evidence type="ECO:0000259" key="13">
    <source>
        <dbReference type="Pfam" id="PF03199"/>
    </source>
</evidence>
<dbReference type="InterPro" id="IPR014042">
    <property type="entry name" value="Glutathione_synthase_a-hlx"/>
</dbReference>
<dbReference type="AlphaFoldDB" id="E3KUD6"/>
<evidence type="ECO:0000256" key="10">
    <source>
        <dbReference type="PIRSR" id="PIRSR001558-1"/>
    </source>
</evidence>
<dbReference type="EC" id="6.3.2.3" evidence="9"/>
<dbReference type="STRING" id="418459.E3KUD6"/>
<dbReference type="GO" id="GO:0004363">
    <property type="term" value="F:glutathione synthase activity"/>
    <property type="evidence" value="ECO:0000318"/>
    <property type="project" value="GO_Central"/>
</dbReference>
<dbReference type="PANTHER" id="PTHR11130:SF0">
    <property type="entry name" value="GLUTATHIONE SYNTHETASE"/>
    <property type="match status" value="1"/>
</dbReference>
<feature type="domain" description="Glutathione synthase substrate-binding" evidence="13">
    <location>
        <begin position="284"/>
        <end position="389"/>
    </location>
</feature>
<name>E3KUD6_PUCGT</name>
<feature type="binding site" evidence="10">
    <location>
        <begin position="487"/>
        <end position="490"/>
    </location>
    <ligand>
        <name>ATP</name>
        <dbReference type="ChEBI" id="CHEBI:30616"/>
    </ligand>
</feature>
<dbReference type="KEGG" id="pgr:PGTG_14626"/>
<evidence type="ECO:0000256" key="3">
    <source>
        <dbReference type="ARBA" id="ARBA00022598"/>
    </source>
</evidence>
<evidence type="ECO:0000256" key="4">
    <source>
        <dbReference type="ARBA" id="ARBA00022684"/>
    </source>
</evidence>
<dbReference type="GO" id="GO:0000287">
    <property type="term" value="F:magnesium ion binding"/>
    <property type="evidence" value="ECO:0007669"/>
    <property type="project" value="UniProtKB-UniRule"/>
</dbReference>
<feature type="binding site" evidence="11">
    <location>
        <position position="219"/>
    </location>
    <ligand>
        <name>Mg(2+)</name>
        <dbReference type="ChEBI" id="CHEBI:18420"/>
    </ligand>
</feature>
<dbReference type="InterPro" id="IPR016185">
    <property type="entry name" value="PreATP-grasp_dom_sf"/>
</dbReference>
<keyword evidence="7 9" id="KW-0067">ATP-binding</keyword>
<feature type="binding site" evidence="12">
    <location>
        <begin position="582"/>
        <end position="583"/>
    </location>
    <ligand>
        <name>substrate</name>
    </ligand>
</feature>
<feature type="binding site" evidence="12">
    <location>
        <begin position="221"/>
        <end position="224"/>
    </location>
    <ligand>
        <name>substrate</name>
    </ligand>
</feature>
<feature type="binding site" evidence="10">
    <location>
        <position position="571"/>
    </location>
    <ligand>
        <name>substrate</name>
    </ligand>
</feature>
<dbReference type="PANTHER" id="PTHR11130">
    <property type="entry name" value="GLUTATHIONE SYNTHETASE"/>
    <property type="match status" value="1"/>
</dbReference>
<evidence type="ECO:0000256" key="11">
    <source>
        <dbReference type="PIRSR" id="PIRSR001558-2"/>
    </source>
</evidence>
<dbReference type="InterPro" id="IPR037013">
    <property type="entry name" value="GSH-S_sub-bd_sf"/>
</dbReference>
<dbReference type="Pfam" id="PF03199">
    <property type="entry name" value="GSH_synthase"/>
    <property type="match status" value="1"/>
</dbReference>
<evidence type="ECO:0000256" key="7">
    <source>
        <dbReference type="ARBA" id="ARBA00022840"/>
    </source>
</evidence>
<feature type="binding site" evidence="10">
    <location>
        <position position="530"/>
    </location>
    <ligand>
        <name>ATP</name>
        <dbReference type="ChEBI" id="CHEBI:30616"/>
    </ligand>
</feature>
<dbReference type="SUPFAM" id="SSF56059">
    <property type="entry name" value="Glutathione synthetase ATP-binding domain-like"/>
    <property type="match status" value="1"/>
</dbReference>
<dbReference type="Gene3D" id="3.30.1490.80">
    <property type="match status" value="1"/>
</dbReference>
<reference key="1">
    <citation type="submission" date="2007-01" db="EMBL/GenBank/DDBJ databases">
        <title>The Genome Sequence of Puccinia graminis f. sp. tritici Strain CRL 75-36-700-3.</title>
        <authorList>
            <consortium name="The Broad Institute Genome Sequencing Platform"/>
            <person name="Birren B."/>
            <person name="Lander E."/>
            <person name="Galagan J."/>
            <person name="Nusbaum C."/>
            <person name="Devon K."/>
            <person name="Cuomo C."/>
            <person name="Jaffe D."/>
            <person name="Butler J."/>
            <person name="Alvarez P."/>
            <person name="Gnerre S."/>
            <person name="Grabherr M."/>
            <person name="Mauceli E."/>
            <person name="Brockman W."/>
            <person name="Young S."/>
            <person name="LaButti K."/>
            <person name="Sykes S."/>
            <person name="DeCaprio D."/>
            <person name="Crawford M."/>
            <person name="Koehrsen M."/>
            <person name="Engels R."/>
            <person name="Montgomery P."/>
            <person name="Pearson M."/>
            <person name="Howarth C."/>
            <person name="Larson L."/>
            <person name="White J."/>
            <person name="Zeng Q."/>
            <person name="Kodira C."/>
            <person name="Yandava C."/>
            <person name="Alvarado L."/>
            <person name="O'Leary S."/>
            <person name="Szabo L."/>
            <person name="Dean R."/>
            <person name="Schein J."/>
        </authorList>
    </citation>
    <scope>NUCLEOTIDE SEQUENCE</scope>
    <source>
        <strain>CRL 75-36-700-3</strain>
    </source>
</reference>
<dbReference type="InterPro" id="IPR005615">
    <property type="entry name" value="Glutathione_synthase"/>
</dbReference>
<evidence type="ECO:0000256" key="9">
    <source>
        <dbReference type="PIRNR" id="PIRNR001558"/>
    </source>
</evidence>
<evidence type="ECO:0000256" key="1">
    <source>
        <dbReference type="ARBA" id="ARBA00004965"/>
    </source>
</evidence>
<feature type="binding site" evidence="11">
    <location>
        <position position="458"/>
    </location>
    <ligand>
        <name>Mg(2+)</name>
        <dbReference type="ChEBI" id="CHEBI:18420"/>
    </ligand>
</feature>
<dbReference type="InterPro" id="IPR014049">
    <property type="entry name" value="Glutathione_synthase_N_euk"/>
</dbReference>
<dbReference type="Gene3D" id="3.30.1490.50">
    <property type="match status" value="1"/>
</dbReference>
<dbReference type="Gene3D" id="1.10.1080.10">
    <property type="entry name" value="Glutathione Synthetase, Chain A, domain 3"/>
    <property type="match status" value="1"/>
</dbReference>
<comment type="catalytic activity">
    <reaction evidence="9">
        <text>gamma-L-glutamyl-L-cysteine + glycine + ATP = glutathione + ADP + phosphate + H(+)</text>
        <dbReference type="Rhea" id="RHEA:13557"/>
        <dbReference type="ChEBI" id="CHEBI:15378"/>
        <dbReference type="ChEBI" id="CHEBI:30616"/>
        <dbReference type="ChEBI" id="CHEBI:43474"/>
        <dbReference type="ChEBI" id="CHEBI:57305"/>
        <dbReference type="ChEBI" id="CHEBI:57925"/>
        <dbReference type="ChEBI" id="CHEBI:58173"/>
        <dbReference type="ChEBI" id="CHEBI:456216"/>
        <dbReference type="EC" id="6.3.2.3"/>
    </reaction>
</comment>
<feature type="binding site" evidence="10">
    <location>
        <position position="217"/>
    </location>
    <ligand>
        <name>ATP</name>
        <dbReference type="ChEBI" id="CHEBI:30616"/>
    </ligand>
</feature>
<evidence type="ECO:0000256" key="12">
    <source>
        <dbReference type="PIRSR" id="PIRSR001558-3"/>
    </source>
</evidence>
<keyword evidence="15" id="KW-1185">Reference proteome</keyword>
<feature type="binding site" evidence="10">
    <location>
        <begin position="454"/>
        <end position="463"/>
    </location>
    <ligand>
        <name>ATP</name>
        <dbReference type="ChEBI" id="CHEBI:30616"/>
    </ligand>
</feature>
<feature type="binding site" evidence="10">
    <location>
        <position position="392"/>
    </location>
    <ligand>
        <name>ATP</name>
        <dbReference type="ChEBI" id="CHEBI:30616"/>
    </ligand>
</feature>
<dbReference type="InterPro" id="IPR014709">
    <property type="entry name" value="Glutathione_synthase_C_euk"/>
</dbReference>
<dbReference type="RefSeq" id="XP_003332330.2">
    <property type="nucleotide sequence ID" value="XM_003332282.2"/>
</dbReference>
<feature type="binding site" evidence="10">
    <location>
        <position position="573"/>
    </location>
    <ligand>
        <name>ATP</name>
        <dbReference type="ChEBI" id="CHEBI:30616"/>
    </ligand>
</feature>
<dbReference type="NCBIfam" id="TIGR01986">
    <property type="entry name" value="glut_syn_euk"/>
    <property type="match status" value="1"/>
</dbReference>
<evidence type="ECO:0000256" key="8">
    <source>
        <dbReference type="ARBA" id="ARBA00022842"/>
    </source>
</evidence>
<evidence type="ECO:0000313" key="14">
    <source>
        <dbReference type="EMBL" id="EFP87911.2"/>
    </source>
</evidence>
<feature type="binding site" evidence="10">
    <location>
        <position position="465"/>
    </location>
    <ligand>
        <name>ATP</name>
        <dbReference type="ChEBI" id="CHEBI:30616"/>
    </ligand>
</feature>
<comment type="cofactor">
    <cofactor evidence="9 11">
        <name>Mg(2+)</name>
        <dbReference type="ChEBI" id="CHEBI:18420"/>
    </cofactor>
    <text evidence="9 11">Binds 1 Mg(2+) ion per subunit.</text>
</comment>
<feature type="binding site" evidence="10">
    <location>
        <position position="197"/>
    </location>
    <ligand>
        <name>substrate</name>
    </ligand>
</feature>
<dbReference type="GO" id="GO:0005829">
    <property type="term" value="C:cytosol"/>
    <property type="evidence" value="ECO:0000318"/>
    <property type="project" value="GO_Central"/>
</dbReference>
<dbReference type="Gene3D" id="3.40.50.1760">
    <property type="entry name" value="Glutathione synthase, substrate-binding domain superfamily, eukaryotic"/>
    <property type="match status" value="1"/>
</dbReference>
<dbReference type="UniPathway" id="UPA00142">
    <property type="reaction ID" value="UER00210"/>
</dbReference>
<keyword evidence="3 9" id="KW-0436">Ligase</keyword>
<dbReference type="GO" id="GO:0043295">
    <property type="term" value="F:glutathione binding"/>
    <property type="evidence" value="ECO:0000318"/>
    <property type="project" value="GO_Central"/>
</dbReference>
<dbReference type="InParanoid" id="E3KUD6"/>
<feature type="binding site" evidence="11">
    <location>
        <position position="217"/>
    </location>
    <ligand>
        <name>Mg(2+)</name>
        <dbReference type="ChEBI" id="CHEBI:18420"/>
    </ligand>
</feature>
<protein>
    <recommendedName>
        <fullName evidence="9">Glutathione synthetase</fullName>
        <shortName evidence="9">GSH-S</shortName>
        <ecNumber evidence="9">6.3.2.3</ecNumber>
    </recommendedName>
</protein>
<dbReference type="SUPFAM" id="SSF52440">
    <property type="entry name" value="PreATP-grasp domain"/>
    <property type="match status" value="1"/>
</dbReference>
<dbReference type="InterPro" id="IPR004887">
    <property type="entry name" value="GSH_synth_subst-bd"/>
</dbReference>
<dbReference type="FunCoup" id="E3KUD6">
    <property type="interactions" value="622"/>
</dbReference>
<keyword evidence="6 9" id="KW-0547">Nucleotide-binding</keyword>
<feature type="binding site" evidence="10">
    <location>
        <position position="579"/>
    </location>
    <ligand>
        <name>ATP</name>
        <dbReference type="ChEBI" id="CHEBI:30616"/>
    </ligand>
</feature>
<dbReference type="Pfam" id="PF03917">
    <property type="entry name" value="GSH_synth_ATP"/>
    <property type="match status" value="1"/>
</dbReference>
<accession>E3KUD6</accession>
<dbReference type="GO" id="GO:0005524">
    <property type="term" value="F:ATP binding"/>
    <property type="evidence" value="ECO:0007669"/>
    <property type="project" value="UniProtKB-UniRule"/>
</dbReference>
<keyword evidence="5 9" id="KW-0479">Metal-binding</keyword>
<dbReference type="HOGENOM" id="CLU_025152_2_1_1"/>
<keyword evidence="8 9" id="KW-0460">Magnesium</keyword>
<feature type="binding site" evidence="12">
    <location>
        <begin position="293"/>
        <end position="295"/>
    </location>
    <ligand>
        <name>substrate</name>
    </ligand>
</feature>
<evidence type="ECO:0000313" key="15">
    <source>
        <dbReference type="Proteomes" id="UP000008783"/>
    </source>
</evidence>
<dbReference type="Proteomes" id="UP000008783">
    <property type="component" value="Unassembled WGS sequence"/>
</dbReference>
<gene>
    <name evidence="14" type="ORF">PGTG_14626</name>
</gene>
<organism evidence="14 15">
    <name type="scientific">Puccinia graminis f. sp. tritici (strain CRL 75-36-700-3 / race SCCL)</name>
    <name type="common">Black stem rust fungus</name>
    <dbReference type="NCBI Taxonomy" id="418459"/>
    <lineage>
        <taxon>Eukaryota</taxon>
        <taxon>Fungi</taxon>
        <taxon>Dikarya</taxon>
        <taxon>Basidiomycota</taxon>
        <taxon>Pucciniomycotina</taxon>
        <taxon>Pucciniomycetes</taxon>
        <taxon>Pucciniales</taxon>
        <taxon>Pucciniaceae</taxon>
        <taxon>Puccinia</taxon>
    </lineage>
</organism>
<dbReference type="GeneID" id="10534890"/>